<sequence length="134" mass="15305">MYVNGWPIQLWEALIAHIDSKTILYALCHGGTYNVRAFSSLIGETFFSELVLHDRTGCGTVTADEFGRFIGNAIEQLHVRLDPDRNHAFDEQRRGVHKQGTVSMDRNALQKGTLGVRWERARRNESKMLITDLF</sequence>
<name>A0ABY7ELY6_MYAAR</name>
<keyword evidence="2" id="KW-1185">Reference proteome</keyword>
<dbReference type="EMBL" id="CP111018">
    <property type="protein sequence ID" value="WAR09987.1"/>
    <property type="molecule type" value="Genomic_DNA"/>
</dbReference>
<organism evidence="1 2">
    <name type="scientific">Mya arenaria</name>
    <name type="common">Soft-shell clam</name>
    <dbReference type="NCBI Taxonomy" id="6604"/>
    <lineage>
        <taxon>Eukaryota</taxon>
        <taxon>Metazoa</taxon>
        <taxon>Spiralia</taxon>
        <taxon>Lophotrochozoa</taxon>
        <taxon>Mollusca</taxon>
        <taxon>Bivalvia</taxon>
        <taxon>Autobranchia</taxon>
        <taxon>Heteroconchia</taxon>
        <taxon>Euheterodonta</taxon>
        <taxon>Imparidentia</taxon>
        <taxon>Neoheterodontei</taxon>
        <taxon>Myida</taxon>
        <taxon>Myoidea</taxon>
        <taxon>Myidae</taxon>
        <taxon>Mya</taxon>
    </lineage>
</organism>
<evidence type="ECO:0000313" key="1">
    <source>
        <dbReference type="EMBL" id="WAR09987.1"/>
    </source>
</evidence>
<protein>
    <recommendedName>
        <fullName evidence="3">EF-hand domain-containing protein</fullName>
    </recommendedName>
</protein>
<proteinExistence type="predicted"/>
<accession>A0ABY7ELY6</accession>
<reference evidence="1" key="1">
    <citation type="submission" date="2022-11" db="EMBL/GenBank/DDBJ databases">
        <title>Centuries of genome instability and evolution in soft-shell clam transmissible cancer (bioRxiv).</title>
        <authorList>
            <person name="Hart S.F.M."/>
            <person name="Yonemitsu M.A."/>
            <person name="Giersch R.M."/>
            <person name="Beal B.F."/>
            <person name="Arriagada G."/>
            <person name="Davis B.W."/>
            <person name="Ostrander E.A."/>
            <person name="Goff S.P."/>
            <person name="Metzger M.J."/>
        </authorList>
    </citation>
    <scope>NUCLEOTIDE SEQUENCE</scope>
    <source>
        <strain evidence="1">MELC-2E11</strain>
        <tissue evidence="1">Siphon/mantle</tissue>
    </source>
</reference>
<dbReference type="Proteomes" id="UP001164746">
    <property type="component" value="Chromosome 7"/>
</dbReference>
<evidence type="ECO:0000313" key="2">
    <source>
        <dbReference type="Proteomes" id="UP001164746"/>
    </source>
</evidence>
<evidence type="ECO:0008006" key="3">
    <source>
        <dbReference type="Google" id="ProtNLM"/>
    </source>
</evidence>
<gene>
    <name evidence="1" type="ORF">MAR_035063</name>
</gene>